<dbReference type="PANTHER" id="PTHR43441">
    <property type="entry name" value="RIBOSOMAL-PROTEIN-SERINE ACETYLTRANSFERASE"/>
    <property type="match status" value="1"/>
</dbReference>
<dbReference type="PANTHER" id="PTHR43441:SF5">
    <property type="entry name" value="FAMILY ACETYLTRANSFERASE, PUTATIVE-RELATED"/>
    <property type="match status" value="1"/>
</dbReference>
<dbReference type="Gene3D" id="3.40.630.30">
    <property type="match status" value="1"/>
</dbReference>
<dbReference type="InterPro" id="IPR051908">
    <property type="entry name" value="Ribosomal_N-acetyltransferase"/>
</dbReference>
<reference evidence="3" key="1">
    <citation type="journal article" date="2014" name="Proc. Natl. Acad. Sci. U.S.A.">
        <title>Extensive sampling of basidiomycete genomes demonstrates inadequacy of the white-rot/brown-rot paradigm for wood decay fungi.</title>
        <authorList>
            <person name="Riley R."/>
            <person name="Salamov A.A."/>
            <person name="Brown D.W."/>
            <person name="Nagy L.G."/>
            <person name="Floudas D."/>
            <person name="Held B.W."/>
            <person name="Levasseur A."/>
            <person name="Lombard V."/>
            <person name="Morin E."/>
            <person name="Otillar R."/>
            <person name="Lindquist E.A."/>
            <person name="Sun H."/>
            <person name="LaButti K.M."/>
            <person name="Schmutz J."/>
            <person name="Jabbour D."/>
            <person name="Luo H."/>
            <person name="Baker S.E."/>
            <person name="Pisabarro A.G."/>
            <person name="Walton J.D."/>
            <person name="Blanchette R.A."/>
            <person name="Henrissat B."/>
            <person name="Martin F."/>
            <person name="Cullen D."/>
            <person name="Hibbett D.S."/>
            <person name="Grigoriev I.V."/>
        </authorList>
    </citation>
    <scope>NUCLEOTIDE SEQUENCE [LARGE SCALE GENOMIC DNA]</scope>
    <source>
        <strain evidence="3">MUCL 33604</strain>
    </source>
</reference>
<dbReference type="Proteomes" id="UP000027265">
    <property type="component" value="Unassembled WGS sequence"/>
</dbReference>
<dbReference type="InterPro" id="IPR000182">
    <property type="entry name" value="GNAT_dom"/>
</dbReference>
<dbReference type="GO" id="GO:0008999">
    <property type="term" value="F:protein-N-terminal-alanine acetyltransferase activity"/>
    <property type="evidence" value="ECO:0007669"/>
    <property type="project" value="TreeGrafter"/>
</dbReference>
<dbReference type="PROSITE" id="PS51186">
    <property type="entry name" value="GNAT"/>
    <property type="match status" value="1"/>
</dbReference>
<dbReference type="OrthoDB" id="41238at2759"/>
<dbReference type="STRING" id="933084.A0A067P8U8"/>
<sequence length="260" mass="29604">MSFINSYKPTLEVIEPTYGADPYDVNFLYPLPPVLETALVKLTPFIPRVHAQRYLTQTSTNPDLFRHFALQHSTLDEFLPRVESFIRRDPGMIVFAIVDKTKPSDVEGEEGAFAGTTGLIKTSSENLTTEIGPVVTFPAFRRTHVTTQASALLLRWVLDLPSASPPGLGFRRVQWTAHPDNVGSRRLAEKLGMNFEGRMRWTFVFQENEDGEMVREGKKVRRGDPLEKREGRDNVMYAVCWDDWENGSRELVMELLNRTG</sequence>
<feature type="domain" description="N-acetyltransferase" evidence="1">
    <location>
        <begin position="54"/>
        <end position="221"/>
    </location>
</feature>
<dbReference type="SUPFAM" id="SSF55729">
    <property type="entry name" value="Acyl-CoA N-acyltransferases (Nat)"/>
    <property type="match status" value="1"/>
</dbReference>
<dbReference type="Pfam" id="PF13302">
    <property type="entry name" value="Acetyltransf_3"/>
    <property type="match status" value="1"/>
</dbReference>
<evidence type="ECO:0000259" key="1">
    <source>
        <dbReference type="PROSITE" id="PS51186"/>
    </source>
</evidence>
<proteinExistence type="predicted"/>
<protein>
    <recommendedName>
        <fullName evidence="1">N-acetyltransferase domain-containing protein</fullName>
    </recommendedName>
</protein>
<organism evidence="2 3">
    <name type="scientific">Jaapia argillacea MUCL 33604</name>
    <dbReference type="NCBI Taxonomy" id="933084"/>
    <lineage>
        <taxon>Eukaryota</taxon>
        <taxon>Fungi</taxon>
        <taxon>Dikarya</taxon>
        <taxon>Basidiomycota</taxon>
        <taxon>Agaricomycotina</taxon>
        <taxon>Agaricomycetes</taxon>
        <taxon>Agaricomycetidae</taxon>
        <taxon>Jaapiales</taxon>
        <taxon>Jaapiaceae</taxon>
        <taxon>Jaapia</taxon>
    </lineage>
</organism>
<dbReference type="EMBL" id="KL197763">
    <property type="protein sequence ID" value="KDQ50255.1"/>
    <property type="molecule type" value="Genomic_DNA"/>
</dbReference>
<dbReference type="GO" id="GO:1990189">
    <property type="term" value="F:protein N-terminal-serine acetyltransferase activity"/>
    <property type="evidence" value="ECO:0007669"/>
    <property type="project" value="TreeGrafter"/>
</dbReference>
<dbReference type="InterPro" id="IPR016181">
    <property type="entry name" value="Acyl_CoA_acyltransferase"/>
</dbReference>
<dbReference type="InParanoid" id="A0A067P8U8"/>
<keyword evidence="3" id="KW-1185">Reference proteome</keyword>
<dbReference type="AlphaFoldDB" id="A0A067P8U8"/>
<accession>A0A067P8U8</accession>
<dbReference type="HOGENOM" id="CLU_078023_0_0_1"/>
<name>A0A067P8U8_9AGAM</name>
<evidence type="ECO:0000313" key="2">
    <source>
        <dbReference type="EMBL" id="KDQ50255.1"/>
    </source>
</evidence>
<evidence type="ECO:0000313" key="3">
    <source>
        <dbReference type="Proteomes" id="UP000027265"/>
    </source>
</evidence>
<gene>
    <name evidence="2" type="ORF">JAAARDRAFT_42251</name>
</gene>